<comment type="caution">
    <text evidence="2">The sequence shown here is derived from an EMBL/GenBank/DDBJ whole genome shotgun (WGS) entry which is preliminary data.</text>
</comment>
<gene>
    <name evidence="1" type="ORF">GT747_09815</name>
    <name evidence="2" type="ORF">SAMN05444424_0757</name>
</gene>
<evidence type="ECO:0000313" key="4">
    <source>
        <dbReference type="Proteomes" id="UP000474718"/>
    </source>
</evidence>
<evidence type="ECO:0000313" key="3">
    <source>
        <dbReference type="Proteomes" id="UP000184089"/>
    </source>
</evidence>
<reference evidence="1 4" key="3">
    <citation type="journal article" date="2019" name="Nat. Med.">
        <title>A library of human gut bacterial isolates paired with longitudinal multiomics data enables mechanistic microbiome research.</title>
        <authorList>
            <person name="Poyet M."/>
            <person name="Groussin M."/>
            <person name="Gibbons S.M."/>
            <person name="Avila-Pacheco J."/>
            <person name="Jiang X."/>
            <person name="Kearney S.M."/>
            <person name="Perrotta A.R."/>
            <person name="Berdy B."/>
            <person name="Zhao S."/>
            <person name="Lieberman T.D."/>
            <person name="Swanson P.K."/>
            <person name="Smith M."/>
            <person name="Roesemann S."/>
            <person name="Alexander J.E."/>
            <person name="Rich S.A."/>
            <person name="Livny J."/>
            <person name="Vlamakis H."/>
            <person name="Clish C."/>
            <person name="Bullock K."/>
            <person name="Deik A."/>
            <person name="Scott J."/>
            <person name="Pierce K.A."/>
            <person name="Xavier R.J."/>
            <person name="Alm E.J."/>
        </authorList>
    </citation>
    <scope>NUCLEOTIDE SEQUENCE [LARGE SCALE GENOMIC DNA]</scope>
    <source>
        <strain evidence="1 4">BIOML-A2</strain>
    </source>
</reference>
<protein>
    <submittedName>
        <fullName evidence="2">Uncharacterized protein</fullName>
    </submittedName>
</protein>
<keyword evidence="4" id="KW-1185">Reference proteome</keyword>
<dbReference type="Proteomes" id="UP000184089">
    <property type="component" value="Unassembled WGS sequence"/>
</dbReference>
<reference evidence="3" key="1">
    <citation type="submission" date="2016-11" db="EMBL/GenBank/DDBJ databases">
        <authorList>
            <person name="Jaros S."/>
            <person name="Januszkiewicz K."/>
            <person name="Wedrychowicz H."/>
        </authorList>
    </citation>
    <scope>NUCLEOTIDE SEQUENCE [LARGE SCALE GENOMIC DNA]</scope>
    <source>
        <strain evidence="3">DSM 4029</strain>
    </source>
</reference>
<dbReference type="EMBL" id="FQVY01000001">
    <property type="protein sequence ID" value="SHF80907.1"/>
    <property type="molecule type" value="Genomic_DNA"/>
</dbReference>
<organism evidence="2 3">
    <name type="scientific">Bittarella massiliensis</name>
    <name type="common">ex Durand et al. 2017</name>
    <dbReference type="NCBI Taxonomy" id="1720313"/>
    <lineage>
        <taxon>Bacteria</taxon>
        <taxon>Bacillati</taxon>
        <taxon>Bacillota</taxon>
        <taxon>Clostridia</taxon>
        <taxon>Eubacteriales</taxon>
        <taxon>Oscillospiraceae</taxon>
        <taxon>Bittarella (ex Durand et al. 2017)</taxon>
    </lineage>
</organism>
<proteinExistence type="predicted"/>
<evidence type="ECO:0000313" key="1">
    <source>
        <dbReference type="EMBL" id="MZL70047.1"/>
    </source>
</evidence>
<name>A0AAQ1MCC1_9FIRM</name>
<dbReference type="EMBL" id="WWVX01000007">
    <property type="protein sequence ID" value="MZL70047.1"/>
    <property type="molecule type" value="Genomic_DNA"/>
</dbReference>
<sequence length="206" mass="22898">MSTVELDFPAVTKDGEIIGYGGNQEWFSREWQRRAGCGSVTGANLAAYYAARSGHLAPLYPGRPGDFSHLTYLTCMEEMYRYMTPGIHGYPFAGRFARDFALYCRERGRHARPVGCGKMASADDGFSFVKESIDQGDPLALLILHHRAPELKDDNWHWVTVSGYAEGAAGRQILLSDCGERGLVGADTLFEVHPKNVIRMLRFSIS</sequence>
<dbReference type="Proteomes" id="UP000474718">
    <property type="component" value="Unassembled WGS sequence"/>
</dbReference>
<evidence type="ECO:0000313" key="2">
    <source>
        <dbReference type="EMBL" id="SHF80907.1"/>
    </source>
</evidence>
<reference evidence="2" key="2">
    <citation type="submission" date="2016-11" db="EMBL/GenBank/DDBJ databases">
        <authorList>
            <person name="Varghese N."/>
            <person name="Submissions S."/>
        </authorList>
    </citation>
    <scope>NUCLEOTIDE SEQUENCE</scope>
    <source>
        <strain evidence="2">DSM 4029</strain>
    </source>
</reference>
<dbReference type="AlphaFoldDB" id="A0AAQ1MCC1"/>
<accession>A0AAQ1MCC1</accession>